<gene>
    <name evidence="2" type="ORF">COV10_04595</name>
</gene>
<sequence>MVGLIQRAYDPTSGTVLVDGYDLPLLDLTRWREAIGYVEQDVRLFDRSIRFNIGMGRKISDDELEALAKIAQLDDLRGRLTDGWDTIVGENGIRLSGGERQRVGIARALARHPKVLILDEATSSLDMVNESKIRKAVEGASAGRTTVVVAHRLATVVSADIIFVVDKGQIVAQGTHEELLGTCSLYQELVVHQLLGATNGSGSSGAHVN</sequence>
<dbReference type="EMBL" id="PCYI01000029">
    <property type="protein sequence ID" value="PIR44501.1"/>
    <property type="molecule type" value="Genomic_DNA"/>
</dbReference>
<dbReference type="InterPro" id="IPR003439">
    <property type="entry name" value="ABC_transporter-like_ATP-bd"/>
</dbReference>
<protein>
    <recommendedName>
        <fullName evidence="1">ABC transporter domain-containing protein</fullName>
    </recommendedName>
</protein>
<reference evidence="2 3" key="1">
    <citation type="submission" date="2017-09" db="EMBL/GenBank/DDBJ databases">
        <title>Depth-based differentiation of microbial function through sediment-hosted aquifers and enrichment of novel symbionts in the deep terrestrial subsurface.</title>
        <authorList>
            <person name="Probst A.J."/>
            <person name="Ladd B."/>
            <person name="Jarett J.K."/>
            <person name="Geller-Mcgrath D.E."/>
            <person name="Sieber C.M."/>
            <person name="Emerson J.B."/>
            <person name="Anantharaman K."/>
            <person name="Thomas B.C."/>
            <person name="Malmstrom R."/>
            <person name="Stieglmeier M."/>
            <person name="Klingl A."/>
            <person name="Woyke T."/>
            <person name="Ryan C.M."/>
            <person name="Banfield J.F."/>
        </authorList>
    </citation>
    <scope>NUCLEOTIDE SEQUENCE [LARGE SCALE GENOMIC DNA]</scope>
    <source>
        <strain evidence="2">CG10_big_fil_rev_8_21_14_0_10_51_16</strain>
    </source>
</reference>
<accession>A0A2H0RD83</accession>
<dbReference type="InterPro" id="IPR027417">
    <property type="entry name" value="P-loop_NTPase"/>
</dbReference>
<comment type="caution">
    <text evidence="2">The sequence shown here is derived from an EMBL/GenBank/DDBJ whole genome shotgun (WGS) entry which is preliminary data.</text>
</comment>
<dbReference type="InterPro" id="IPR017871">
    <property type="entry name" value="ABC_transporter-like_CS"/>
</dbReference>
<dbReference type="PROSITE" id="PS50893">
    <property type="entry name" value="ABC_TRANSPORTER_2"/>
    <property type="match status" value="1"/>
</dbReference>
<name>A0A2H0RD83_9BACT</name>
<dbReference type="AlphaFoldDB" id="A0A2H0RD83"/>
<dbReference type="GO" id="GO:0015421">
    <property type="term" value="F:ABC-type oligopeptide transporter activity"/>
    <property type="evidence" value="ECO:0007669"/>
    <property type="project" value="TreeGrafter"/>
</dbReference>
<dbReference type="GO" id="GO:0016887">
    <property type="term" value="F:ATP hydrolysis activity"/>
    <property type="evidence" value="ECO:0007669"/>
    <property type="project" value="InterPro"/>
</dbReference>
<dbReference type="Gene3D" id="3.40.50.300">
    <property type="entry name" value="P-loop containing nucleotide triphosphate hydrolases"/>
    <property type="match status" value="1"/>
</dbReference>
<proteinExistence type="predicted"/>
<dbReference type="Pfam" id="PF00005">
    <property type="entry name" value="ABC_tran"/>
    <property type="match status" value="1"/>
</dbReference>
<evidence type="ECO:0000313" key="2">
    <source>
        <dbReference type="EMBL" id="PIR44501.1"/>
    </source>
</evidence>
<evidence type="ECO:0000313" key="3">
    <source>
        <dbReference type="Proteomes" id="UP000228767"/>
    </source>
</evidence>
<dbReference type="PANTHER" id="PTHR43394">
    <property type="entry name" value="ATP-DEPENDENT PERMEASE MDL1, MITOCHONDRIAL"/>
    <property type="match status" value="1"/>
</dbReference>
<evidence type="ECO:0000259" key="1">
    <source>
        <dbReference type="PROSITE" id="PS50893"/>
    </source>
</evidence>
<dbReference type="PROSITE" id="PS00211">
    <property type="entry name" value="ABC_TRANSPORTER_1"/>
    <property type="match status" value="1"/>
</dbReference>
<dbReference type="PANTHER" id="PTHR43394:SF1">
    <property type="entry name" value="ATP-BINDING CASSETTE SUB-FAMILY B MEMBER 10, MITOCHONDRIAL"/>
    <property type="match status" value="1"/>
</dbReference>
<dbReference type="InterPro" id="IPR039421">
    <property type="entry name" value="Type_1_exporter"/>
</dbReference>
<dbReference type="GO" id="GO:0005524">
    <property type="term" value="F:ATP binding"/>
    <property type="evidence" value="ECO:0007669"/>
    <property type="project" value="InterPro"/>
</dbReference>
<dbReference type="SUPFAM" id="SSF52540">
    <property type="entry name" value="P-loop containing nucleoside triphosphate hydrolases"/>
    <property type="match status" value="1"/>
</dbReference>
<feature type="domain" description="ABC transporter" evidence="1">
    <location>
        <begin position="1"/>
        <end position="192"/>
    </location>
</feature>
<organism evidence="2 3">
    <name type="scientific">Candidatus Vogelbacteria bacterium CG10_big_fil_rev_8_21_14_0_10_51_16</name>
    <dbReference type="NCBI Taxonomy" id="1975045"/>
    <lineage>
        <taxon>Bacteria</taxon>
        <taxon>Candidatus Vogeliibacteriota</taxon>
    </lineage>
</organism>
<dbReference type="Proteomes" id="UP000228767">
    <property type="component" value="Unassembled WGS sequence"/>
</dbReference>